<organism evidence="8 9">
    <name type="scientific">Polysphondylium violaceum</name>
    <dbReference type="NCBI Taxonomy" id="133409"/>
    <lineage>
        <taxon>Eukaryota</taxon>
        <taxon>Amoebozoa</taxon>
        <taxon>Evosea</taxon>
        <taxon>Eumycetozoa</taxon>
        <taxon>Dictyostelia</taxon>
        <taxon>Dictyosteliales</taxon>
        <taxon>Dictyosteliaceae</taxon>
        <taxon>Polysphondylium</taxon>
    </lineage>
</organism>
<comment type="subcellular location">
    <subcellularLocation>
        <location evidence="1">Membrane</location>
        <topology evidence="1">Multi-pass membrane protein</topology>
    </subcellularLocation>
</comment>
<dbReference type="Pfam" id="PF01490">
    <property type="entry name" value="Aa_trans"/>
    <property type="match status" value="1"/>
</dbReference>
<name>A0A8J4PQY5_9MYCE</name>
<dbReference type="PANTHER" id="PTHR22950:SF349">
    <property type="entry name" value="AMINO ACID TRANSPORTER TRANSMEMBRANE DOMAIN-CONTAINING PROTEIN"/>
    <property type="match status" value="1"/>
</dbReference>
<feature type="transmembrane region" description="Helical" evidence="6">
    <location>
        <begin position="73"/>
        <end position="97"/>
    </location>
</feature>
<dbReference type="AlphaFoldDB" id="A0A8J4PQY5"/>
<evidence type="ECO:0000313" key="9">
    <source>
        <dbReference type="Proteomes" id="UP000695562"/>
    </source>
</evidence>
<feature type="transmembrane region" description="Helical" evidence="6">
    <location>
        <begin position="228"/>
        <end position="247"/>
    </location>
</feature>
<feature type="region of interest" description="Disordered" evidence="5">
    <location>
        <begin position="1"/>
        <end position="30"/>
    </location>
</feature>
<dbReference type="Proteomes" id="UP000695562">
    <property type="component" value="Unassembled WGS sequence"/>
</dbReference>
<feature type="transmembrane region" description="Helical" evidence="6">
    <location>
        <begin position="184"/>
        <end position="208"/>
    </location>
</feature>
<keyword evidence="3 6" id="KW-1133">Transmembrane helix</keyword>
<feature type="transmembrane region" description="Helical" evidence="6">
    <location>
        <begin position="387"/>
        <end position="409"/>
    </location>
</feature>
<accession>A0A8J4PQY5</accession>
<feature type="transmembrane region" description="Helical" evidence="6">
    <location>
        <begin position="158"/>
        <end position="177"/>
    </location>
</feature>
<evidence type="ECO:0000256" key="1">
    <source>
        <dbReference type="ARBA" id="ARBA00004141"/>
    </source>
</evidence>
<dbReference type="EMBL" id="AJWJ01000307">
    <property type="protein sequence ID" value="KAF2072144.1"/>
    <property type="molecule type" value="Genomic_DNA"/>
</dbReference>
<keyword evidence="4 6" id="KW-0472">Membrane</keyword>
<dbReference type="GO" id="GO:0005774">
    <property type="term" value="C:vacuolar membrane"/>
    <property type="evidence" value="ECO:0007669"/>
    <property type="project" value="TreeGrafter"/>
</dbReference>
<evidence type="ECO:0000259" key="7">
    <source>
        <dbReference type="Pfam" id="PF01490"/>
    </source>
</evidence>
<evidence type="ECO:0000256" key="5">
    <source>
        <dbReference type="SAM" id="MobiDB-lite"/>
    </source>
</evidence>
<reference evidence="8" key="1">
    <citation type="submission" date="2020-01" db="EMBL/GenBank/DDBJ databases">
        <title>Development of genomics and gene disruption for Polysphondylium violaceum indicates a role for the polyketide synthase stlB in stalk morphogenesis.</title>
        <authorList>
            <person name="Narita B."/>
            <person name="Kawabe Y."/>
            <person name="Kin K."/>
            <person name="Saito T."/>
            <person name="Gibbs R."/>
            <person name="Kuspa A."/>
            <person name="Muzny D."/>
            <person name="Queller D."/>
            <person name="Richards S."/>
            <person name="Strassman J."/>
            <person name="Sucgang R."/>
            <person name="Worley K."/>
            <person name="Schaap P."/>
        </authorList>
    </citation>
    <scope>NUCLEOTIDE SEQUENCE</scope>
    <source>
        <strain evidence="8">QSvi11</strain>
    </source>
</reference>
<feature type="transmembrane region" description="Helical" evidence="6">
    <location>
        <begin position="129"/>
        <end position="152"/>
    </location>
</feature>
<gene>
    <name evidence="8" type="ORF">CYY_006542</name>
</gene>
<evidence type="ECO:0000313" key="8">
    <source>
        <dbReference type="EMBL" id="KAF2072144.1"/>
    </source>
</evidence>
<proteinExistence type="predicted"/>
<feature type="domain" description="Amino acid transporter transmembrane" evidence="7">
    <location>
        <begin position="50"/>
        <end position="440"/>
    </location>
</feature>
<comment type="caution">
    <text evidence="8">The sequence shown here is derived from an EMBL/GenBank/DDBJ whole genome shotgun (WGS) entry which is preliminary data.</text>
</comment>
<dbReference type="PANTHER" id="PTHR22950">
    <property type="entry name" value="AMINO ACID TRANSPORTER"/>
    <property type="match status" value="1"/>
</dbReference>
<keyword evidence="9" id="KW-1185">Reference proteome</keyword>
<feature type="transmembrane region" description="Helical" evidence="6">
    <location>
        <begin position="259"/>
        <end position="282"/>
    </location>
</feature>
<evidence type="ECO:0000256" key="2">
    <source>
        <dbReference type="ARBA" id="ARBA00022692"/>
    </source>
</evidence>
<feature type="transmembrane region" description="Helical" evidence="6">
    <location>
        <begin position="364"/>
        <end position="381"/>
    </location>
</feature>
<evidence type="ECO:0000256" key="4">
    <source>
        <dbReference type="ARBA" id="ARBA00023136"/>
    </source>
</evidence>
<evidence type="ECO:0000256" key="6">
    <source>
        <dbReference type="SAM" id="Phobius"/>
    </source>
</evidence>
<evidence type="ECO:0000256" key="3">
    <source>
        <dbReference type="ARBA" id="ARBA00022989"/>
    </source>
</evidence>
<keyword evidence="2 6" id="KW-0812">Transmembrane</keyword>
<dbReference type="OrthoDB" id="1684102at2759"/>
<dbReference type="InterPro" id="IPR013057">
    <property type="entry name" value="AA_transpt_TM"/>
</dbReference>
<protein>
    <recommendedName>
        <fullName evidence="7">Amino acid transporter transmembrane domain-containing protein</fullName>
    </recommendedName>
</protein>
<feature type="transmembrane region" description="Helical" evidence="6">
    <location>
        <begin position="305"/>
        <end position="329"/>
    </location>
</feature>
<feature type="compositionally biased region" description="Polar residues" evidence="5">
    <location>
        <begin position="1"/>
        <end position="13"/>
    </location>
</feature>
<sequence length="448" mass="49088">MLANNNPNTNSSRTDYRKTEKSPLISGADPSGDPFIESLAPESKFVPIPSFWNTVKAFAGAGSFALPWAVMQAGIWIGVIGLILIAILSNYTMNILLKCSIKMKEDQVGPEKPSYADIAHRAFGRVGELFVCFMNFSVTMSICISYLILIGVNFGELIPLKPVVIIWIVLPVLVLLTCLTDMKYLGFTSIFGAVSLLLAMGTVVAYGIKDNKIHPLDDYTFDFKNIPLWFGNAAFFFCNHIVVIPISHASGDNKRYPKVLDFAMVFITVINCAFAALCYLYYNFSPSGVPSNIVAALPNGTFSNIVRLCVVFELACSFPLVFGAGLNVVDSSIKWFHNLFNAFPNYQGASGASPPFFSKNWKFYLVRLFICAALAAIASTIKNFGSYTSLIGSLMLAIAGFVVPPLLSLRFFPEQKIYAKVFHVIITVFGIGATILGTYDSLKELIQG</sequence>
<dbReference type="GO" id="GO:0015179">
    <property type="term" value="F:L-amino acid transmembrane transporter activity"/>
    <property type="evidence" value="ECO:0007669"/>
    <property type="project" value="TreeGrafter"/>
</dbReference>
<feature type="transmembrane region" description="Helical" evidence="6">
    <location>
        <begin position="421"/>
        <end position="439"/>
    </location>
</feature>